<feature type="domain" description="PAS" evidence="8">
    <location>
        <begin position="859"/>
        <end position="930"/>
    </location>
</feature>
<dbReference type="InterPro" id="IPR022642">
    <property type="entry name" value="CheR_C"/>
</dbReference>
<feature type="domain" description="CheR-type methyltransferase" evidence="11">
    <location>
        <begin position="226"/>
        <end position="488"/>
    </location>
</feature>
<dbReference type="InterPro" id="IPR022641">
    <property type="entry name" value="CheR_N"/>
</dbReference>
<dbReference type="GO" id="GO:0032259">
    <property type="term" value="P:methylation"/>
    <property type="evidence" value="ECO:0007669"/>
    <property type="project" value="UniProtKB-KW"/>
</dbReference>
<feature type="domain" description="CheB-type methylesterase" evidence="10">
    <location>
        <begin position="26"/>
        <end position="209"/>
    </location>
</feature>
<evidence type="ECO:0000256" key="1">
    <source>
        <dbReference type="ARBA" id="ARBA00001541"/>
    </source>
</evidence>
<proteinExistence type="predicted"/>
<name>A0A399CW11_9BACT</name>
<dbReference type="InterPro" id="IPR029063">
    <property type="entry name" value="SAM-dependent_MTases_sf"/>
</dbReference>
<dbReference type="RefSeq" id="WP_119351682.1">
    <property type="nucleotide sequence ID" value="NZ_QWET01000021.1"/>
</dbReference>
<dbReference type="PROSITE" id="PS50123">
    <property type="entry name" value="CHER"/>
    <property type="match status" value="1"/>
</dbReference>
<keyword evidence="6" id="KW-0145">Chemotaxis</keyword>
<evidence type="ECO:0000313" key="12">
    <source>
        <dbReference type="EMBL" id="RIH63416.1"/>
    </source>
</evidence>
<dbReference type="InterPro" id="IPR035965">
    <property type="entry name" value="PAS-like_dom_sf"/>
</dbReference>
<feature type="region of interest" description="Disordered" evidence="7">
    <location>
        <begin position="680"/>
        <end position="703"/>
    </location>
</feature>
<dbReference type="PANTHER" id="PTHR24422">
    <property type="entry name" value="CHEMOTAXIS PROTEIN METHYLTRANSFERASE"/>
    <property type="match status" value="1"/>
</dbReference>
<protein>
    <recommendedName>
        <fullName evidence="2">protein-glutamate O-methyltransferase</fullName>
        <ecNumber evidence="2">2.1.1.80</ecNumber>
    </recommendedName>
</protein>
<comment type="catalytic activity">
    <reaction evidence="1">
        <text>L-glutamyl-[protein] + S-adenosyl-L-methionine = [protein]-L-glutamate 5-O-methyl ester + S-adenosyl-L-homocysteine</text>
        <dbReference type="Rhea" id="RHEA:24452"/>
        <dbReference type="Rhea" id="RHEA-COMP:10208"/>
        <dbReference type="Rhea" id="RHEA-COMP:10311"/>
        <dbReference type="ChEBI" id="CHEBI:29973"/>
        <dbReference type="ChEBI" id="CHEBI:57856"/>
        <dbReference type="ChEBI" id="CHEBI:59789"/>
        <dbReference type="ChEBI" id="CHEBI:82795"/>
        <dbReference type="EC" id="2.1.1.80"/>
    </reaction>
</comment>
<dbReference type="PROSITE" id="PS50112">
    <property type="entry name" value="PAS"/>
    <property type="match status" value="1"/>
</dbReference>
<evidence type="ECO:0000313" key="13">
    <source>
        <dbReference type="Proteomes" id="UP000266441"/>
    </source>
</evidence>
<keyword evidence="6" id="KW-0378">Hydrolase</keyword>
<dbReference type="GO" id="GO:0008984">
    <property type="term" value="F:protein-glutamate methylesterase activity"/>
    <property type="evidence" value="ECO:0007669"/>
    <property type="project" value="InterPro"/>
</dbReference>
<dbReference type="Pfam" id="PF00989">
    <property type="entry name" value="PAS"/>
    <property type="match status" value="1"/>
</dbReference>
<organism evidence="12 13">
    <name type="scientific">Mariniphaga sediminis</name>
    <dbReference type="NCBI Taxonomy" id="1628158"/>
    <lineage>
        <taxon>Bacteria</taxon>
        <taxon>Pseudomonadati</taxon>
        <taxon>Bacteroidota</taxon>
        <taxon>Bacteroidia</taxon>
        <taxon>Marinilabiliales</taxon>
        <taxon>Prolixibacteraceae</taxon>
        <taxon>Mariniphaga</taxon>
    </lineage>
</organism>
<dbReference type="Pfam" id="PF01339">
    <property type="entry name" value="CheB_methylest"/>
    <property type="match status" value="1"/>
</dbReference>
<dbReference type="PRINTS" id="PR00996">
    <property type="entry name" value="CHERMTFRASE"/>
</dbReference>
<feature type="compositionally biased region" description="Polar residues" evidence="7">
    <location>
        <begin position="691"/>
        <end position="703"/>
    </location>
</feature>
<dbReference type="NCBIfam" id="TIGR00229">
    <property type="entry name" value="sensory_box"/>
    <property type="match status" value="1"/>
</dbReference>
<dbReference type="InterPro" id="IPR000700">
    <property type="entry name" value="PAS-assoc_C"/>
</dbReference>
<dbReference type="EMBL" id="QWET01000021">
    <property type="protein sequence ID" value="RIH63416.1"/>
    <property type="molecule type" value="Genomic_DNA"/>
</dbReference>
<evidence type="ECO:0000256" key="6">
    <source>
        <dbReference type="PROSITE-ProRule" id="PRU00050"/>
    </source>
</evidence>
<feature type="compositionally biased region" description="Basic and acidic residues" evidence="7">
    <location>
        <begin position="7"/>
        <end position="17"/>
    </location>
</feature>
<feature type="region of interest" description="Disordered" evidence="7">
    <location>
        <begin position="1"/>
        <end position="20"/>
    </location>
</feature>
<dbReference type="AlphaFoldDB" id="A0A399CW11"/>
<evidence type="ECO:0000256" key="4">
    <source>
        <dbReference type="ARBA" id="ARBA00022679"/>
    </source>
</evidence>
<accession>A0A399CW11</accession>
<dbReference type="GO" id="GO:0006355">
    <property type="term" value="P:regulation of DNA-templated transcription"/>
    <property type="evidence" value="ECO:0007669"/>
    <property type="project" value="InterPro"/>
</dbReference>
<evidence type="ECO:0000256" key="7">
    <source>
        <dbReference type="SAM" id="MobiDB-lite"/>
    </source>
</evidence>
<keyword evidence="13" id="KW-1185">Reference proteome</keyword>
<dbReference type="GO" id="GO:0008983">
    <property type="term" value="F:protein-glutamate O-methyltransferase activity"/>
    <property type="evidence" value="ECO:0007669"/>
    <property type="project" value="UniProtKB-EC"/>
</dbReference>
<dbReference type="CDD" id="cd00130">
    <property type="entry name" value="PAS"/>
    <property type="match status" value="1"/>
</dbReference>
<sequence length="975" mass="110686">MKRKKTKPTDSPKEKSSGVKAQKIPIVGIGASAGGLEALEQFLKNVPDKSGMAYVVVQHLDPTQKGMLPELLQRVSNMKVFQVEDLMKVKPNCVYVIPPNKSMSIFKGALHLFDPVEARGLRLPVDFFLRSLADDQKENAVGIVLSGMGSDGSIGIRAIKEKNGIALVQEPDTAKFDSMPRNAIDSGLIDIVAPPEKLPSELIHFLKHIPVVKSNLNSEVKDKSALEKIIILLRTHTGNDFSLYKRNTVYRRIERRMSVHKIDGIFSYVHFLQENPKEVHILFKELMIGVTNFFRDAPVWEKLKEKVLPGLIDKLKHNSQLRAWVPGCSTGEEAYSLAIVFKETLEKVNPNAGISLQIFASDLDSDAIDTARKGLFPENITNDVSAKRLSRFFTKVDDMYRINTEIREMVVFAHHNIIMHPPFTNLDIISCRNLLIYMDPELQRKLLGLFYYSLNQQGFLMLGTSETLGVQSHLFEQVDSPLKIFKRSDANLNPQLFDFPSSFTRTKTGNIENTESDKPIMNIQTLADQLLLQQFSPAGVLVNENGDILYISGRTGKYLEPAVGKANLNIFAMLRPGFQNDFAIAFRKAVMNKEATALHHVKIGTNGGTITLNVNIQWIHKPEPLYGKLMIIFTDIPQAAETKQPEKKGKKAVASVRETELEHELQHTREEMQNILEEMQTSQEELKSTNEELQSTNEELQSTNEELTTSKEEMQSLNEELQTVNAELMAKVEDYSRVNNDMKNLLNSTDIATLFLDKELNIRRYTNQATKIFKLIKSDIGRPFTDQVSQLIYPDLPEDAREVLRTLIFIEKQIPTKDGRWFSIRIMPYRTFDDRIDGLVITFINISELKLVEEKLNENHQFNRLLLHSSSDVIIKLSPDWKILEFNSAAEDVFGVIQDDVINKNYLELFVTEPMRHKTEQQMNQLLKHAGENKIKMRAIGAGGLEMEIEWKVNVLSNDQDLPMGVIITTKKLKS</sequence>
<gene>
    <name evidence="12" type="ORF">D1164_20015</name>
</gene>
<dbReference type="InterPro" id="IPR035909">
    <property type="entry name" value="CheB_C"/>
</dbReference>
<dbReference type="PROSITE" id="PS50122">
    <property type="entry name" value="CHEB"/>
    <property type="match status" value="1"/>
</dbReference>
<dbReference type="SUPFAM" id="SSF52738">
    <property type="entry name" value="Methylesterase CheB, C-terminal domain"/>
    <property type="match status" value="1"/>
</dbReference>
<dbReference type="InterPro" id="IPR036804">
    <property type="entry name" value="CheR_N_sf"/>
</dbReference>
<dbReference type="InterPro" id="IPR000673">
    <property type="entry name" value="Sig_transdc_resp-reg_Me-estase"/>
</dbReference>
<dbReference type="InterPro" id="IPR000780">
    <property type="entry name" value="CheR_MeTrfase"/>
</dbReference>
<evidence type="ECO:0000259" key="11">
    <source>
        <dbReference type="PROSITE" id="PS50123"/>
    </source>
</evidence>
<dbReference type="Proteomes" id="UP000266441">
    <property type="component" value="Unassembled WGS sequence"/>
</dbReference>
<evidence type="ECO:0000259" key="8">
    <source>
        <dbReference type="PROSITE" id="PS50112"/>
    </source>
</evidence>
<dbReference type="Pfam" id="PF01739">
    <property type="entry name" value="CheR"/>
    <property type="match status" value="1"/>
</dbReference>
<dbReference type="Gene3D" id="1.10.155.10">
    <property type="entry name" value="Chemotaxis receptor methyltransferase CheR, N-terminal domain"/>
    <property type="match status" value="1"/>
</dbReference>
<dbReference type="PANTHER" id="PTHR24422:SF27">
    <property type="entry name" value="PROTEIN-GLUTAMATE O-METHYLTRANSFERASE"/>
    <property type="match status" value="1"/>
</dbReference>
<keyword evidence="5" id="KW-0949">S-adenosyl-L-methionine</keyword>
<dbReference type="Pfam" id="PF13596">
    <property type="entry name" value="PAS_10"/>
    <property type="match status" value="1"/>
</dbReference>
<feature type="active site" evidence="6">
    <location>
        <position position="151"/>
    </location>
</feature>
<dbReference type="OrthoDB" id="9816309at2"/>
<dbReference type="PROSITE" id="PS50113">
    <property type="entry name" value="PAC"/>
    <property type="match status" value="1"/>
</dbReference>
<dbReference type="SMART" id="SM00138">
    <property type="entry name" value="MeTrc"/>
    <property type="match status" value="1"/>
</dbReference>
<feature type="active site" evidence="6">
    <location>
        <position position="32"/>
    </location>
</feature>
<feature type="active site" evidence="6">
    <location>
        <position position="59"/>
    </location>
</feature>
<dbReference type="Gene3D" id="3.30.450.20">
    <property type="entry name" value="PAS domain"/>
    <property type="match status" value="2"/>
</dbReference>
<evidence type="ECO:0000256" key="5">
    <source>
        <dbReference type="ARBA" id="ARBA00022691"/>
    </source>
</evidence>
<comment type="caution">
    <text evidence="12">The sequence shown here is derived from an EMBL/GenBank/DDBJ whole genome shotgun (WGS) entry which is preliminary data.</text>
</comment>
<dbReference type="SUPFAM" id="SSF53335">
    <property type="entry name" value="S-adenosyl-L-methionine-dependent methyltransferases"/>
    <property type="match status" value="1"/>
</dbReference>
<dbReference type="SUPFAM" id="SSF47757">
    <property type="entry name" value="Chemotaxis receptor methyltransferase CheR, N-terminal domain"/>
    <property type="match status" value="1"/>
</dbReference>
<dbReference type="GO" id="GO:0005737">
    <property type="term" value="C:cytoplasm"/>
    <property type="evidence" value="ECO:0007669"/>
    <property type="project" value="InterPro"/>
</dbReference>
<reference evidence="12 13" key="1">
    <citation type="journal article" date="2015" name="Int. J. Syst. Evol. Microbiol.">
        <title>Mariniphaga sediminis sp. nov., isolated from coastal sediment.</title>
        <authorList>
            <person name="Wang F.Q."/>
            <person name="Shen Q.Y."/>
            <person name="Chen G.J."/>
            <person name="Du Z.J."/>
        </authorList>
    </citation>
    <scope>NUCLEOTIDE SEQUENCE [LARGE SCALE GENOMIC DNA]</scope>
    <source>
        <strain evidence="12 13">SY21</strain>
    </source>
</reference>
<evidence type="ECO:0000256" key="3">
    <source>
        <dbReference type="ARBA" id="ARBA00022603"/>
    </source>
</evidence>
<dbReference type="InterPro" id="IPR050903">
    <property type="entry name" value="Bact_Chemotaxis_MeTrfase"/>
</dbReference>
<dbReference type="SUPFAM" id="SSF55785">
    <property type="entry name" value="PYP-like sensor domain (PAS domain)"/>
    <property type="match status" value="2"/>
</dbReference>
<evidence type="ECO:0000259" key="9">
    <source>
        <dbReference type="PROSITE" id="PS50113"/>
    </source>
</evidence>
<evidence type="ECO:0000259" key="10">
    <source>
        <dbReference type="PROSITE" id="PS50122"/>
    </source>
</evidence>
<dbReference type="CDD" id="cd16434">
    <property type="entry name" value="CheB-CheR_fusion"/>
    <property type="match status" value="1"/>
</dbReference>
<feature type="domain" description="PAC" evidence="9">
    <location>
        <begin position="808"/>
        <end position="858"/>
    </location>
</feature>
<dbReference type="Pfam" id="PF03705">
    <property type="entry name" value="CheR_N"/>
    <property type="match status" value="1"/>
</dbReference>
<dbReference type="GO" id="GO:0000156">
    <property type="term" value="F:phosphorelay response regulator activity"/>
    <property type="evidence" value="ECO:0007669"/>
    <property type="project" value="InterPro"/>
</dbReference>
<dbReference type="GO" id="GO:0006935">
    <property type="term" value="P:chemotaxis"/>
    <property type="evidence" value="ECO:0007669"/>
    <property type="project" value="UniProtKB-UniRule"/>
</dbReference>
<dbReference type="Gene3D" id="3.40.50.150">
    <property type="entry name" value="Vaccinia Virus protein VP39"/>
    <property type="match status" value="1"/>
</dbReference>
<evidence type="ECO:0000256" key="2">
    <source>
        <dbReference type="ARBA" id="ARBA00012534"/>
    </source>
</evidence>
<dbReference type="Gene3D" id="3.40.50.180">
    <property type="entry name" value="Methylesterase CheB, C-terminal domain"/>
    <property type="match status" value="1"/>
</dbReference>
<keyword evidence="3" id="KW-0489">Methyltransferase</keyword>
<dbReference type="InterPro" id="IPR013767">
    <property type="entry name" value="PAS_fold"/>
</dbReference>
<keyword evidence="4" id="KW-0808">Transferase</keyword>
<dbReference type="SMART" id="SM00091">
    <property type="entry name" value="PAS"/>
    <property type="match status" value="3"/>
</dbReference>
<dbReference type="InterPro" id="IPR000014">
    <property type="entry name" value="PAS"/>
</dbReference>
<dbReference type="EC" id="2.1.1.80" evidence="2"/>